<dbReference type="Proteomes" id="UP001501495">
    <property type="component" value="Unassembled WGS sequence"/>
</dbReference>
<comment type="caution">
    <text evidence="2">The sequence shown here is derived from an EMBL/GenBank/DDBJ whole genome shotgun (WGS) entry which is preliminary data.</text>
</comment>
<name>A0ABP7Y2I5_9ACTN</name>
<evidence type="ECO:0000313" key="3">
    <source>
        <dbReference type="Proteomes" id="UP001501495"/>
    </source>
</evidence>
<dbReference type="EMBL" id="BAAAZH010000036">
    <property type="protein sequence ID" value="GAA4129754.1"/>
    <property type="molecule type" value="Genomic_DNA"/>
</dbReference>
<proteinExistence type="predicted"/>
<gene>
    <name evidence="2" type="ORF">GCM10022215_42650</name>
</gene>
<organism evidence="2 3">
    <name type="scientific">Nocardioides fonticola</name>
    <dbReference type="NCBI Taxonomy" id="450363"/>
    <lineage>
        <taxon>Bacteria</taxon>
        <taxon>Bacillati</taxon>
        <taxon>Actinomycetota</taxon>
        <taxon>Actinomycetes</taxon>
        <taxon>Propionibacteriales</taxon>
        <taxon>Nocardioidaceae</taxon>
        <taxon>Nocardioides</taxon>
    </lineage>
</organism>
<protein>
    <submittedName>
        <fullName evidence="2">Uncharacterized protein</fullName>
    </submittedName>
</protein>
<reference evidence="3" key="1">
    <citation type="journal article" date="2019" name="Int. J. Syst. Evol. Microbiol.">
        <title>The Global Catalogue of Microorganisms (GCM) 10K type strain sequencing project: providing services to taxonomists for standard genome sequencing and annotation.</title>
        <authorList>
            <consortium name="The Broad Institute Genomics Platform"/>
            <consortium name="The Broad Institute Genome Sequencing Center for Infectious Disease"/>
            <person name="Wu L."/>
            <person name="Ma J."/>
        </authorList>
    </citation>
    <scope>NUCLEOTIDE SEQUENCE [LARGE SCALE GENOMIC DNA]</scope>
    <source>
        <strain evidence="3">JCM 16703</strain>
    </source>
</reference>
<sequence>MLQPVIVTDGPTFPDREVGGNNPSMPTRLVCPFHTDEDLAGTPTGDGVLAFTCDRTNGHPAPGPFSWLHDPVAAEGSNSSGFSGLAEELGLPQDLPVVLAGLGDGWFEYGLVERAYADAHPEEFAIMVEKWGHTAIASAKYTCSSYIAGVLGGLSRLGEIAYHDGRGTGRWSYNSSISYWASEPQPWSTRTTWVDVIGDDSAEARDADAECRRYVGV</sequence>
<accession>A0ABP7Y2I5</accession>
<feature type="region of interest" description="Disordered" evidence="1">
    <location>
        <begin position="1"/>
        <end position="21"/>
    </location>
</feature>
<evidence type="ECO:0000256" key="1">
    <source>
        <dbReference type="SAM" id="MobiDB-lite"/>
    </source>
</evidence>
<keyword evidence="3" id="KW-1185">Reference proteome</keyword>
<evidence type="ECO:0000313" key="2">
    <source>
        <dbReference type="EMBL" id="GAA4129754.1"/>
    </source>
</evidence>